<name>A0A4Y2CJI2_ARAVE</name>
<gene>
    <name evidence="4" type="ORF">AVEN_208585_1</name>
    <name evidence="1" type="ORF">AVEN_239621_1</name>
    <name evidence="2" type="ORF">AVEN_242960_1</name>
    <name evidence="3" type="ORF">AVEN_260511_1</name>
</gene>
<comment type="caution">
    <text evidence="4">The sequence shown here is derived from an EMBL/GenBank/DDBJ whole genome shotgun (WGS) entry which is preliminary data.</text>
</comment>
<dbReference type="AlphaFoldDB" id="A0A4Y2CJI2"/>
<evidence type="ECO:0000313" key="4">
    <source>
        <dbReference type="EMBL" id="GBM04503.1"/>
    </source>
</evidence>
<dbReference type="EMBL" id="BGPR01163458">
    <property type="protein sequence ID" value="GBM04503.1"/>
    <property type="molecule type" value="Genomic_DNA"/>
</dbReference>
<evidence type="ECO:0000313" key="3">
    <source>
        <dbReference type="EMBL" id="GBM04397.1"/>
    </source>
</evidence>
<feature type="non-terminal residue" evidence="4">
    <location>
        <position position="1"/>
    </location>
</feature>
<dbReference type="EMBL" id="BGPR01163430">
    <property type="protein sequence ID" value="GBM04380.1"/>
    <property type="molecule type" value="Genomic_DNA"/>
</dbReference>
<dbReference type="EMBL" id="BGPR01163433">
    <property type="protein sequence ID" value="GBM04397.1"/>
    <property type="molecule type" value="Genomic_DNA"/>
</dbReference>
<sequence length="80" mass="9470">HRPLKTTASCLRKISNHWERAIYTLTDQKQNKELAQRSVHLTNINKLSISGRQRCKIRTQSSKQNWWESEKHSAMHPIHP</sequence>
<organism evidence="4 5">
    <name type="scientific">Araneus ventricosus</name>
    <name type="common">Orbweaver spider</name>
    <name type="synonym">Epeira ventricosa</name>
    <dbReference type="NCBI Taxonomy" id="182803"/>
    <lineage>
        <taxon>Eukaryota</taxon>
        <taxon>Metazoa</taxon>
        <taxon>Ecdysozoa</taxon>
        <taxon>Arthropoda</taxon>
        <taxon>Chelicerata</taxon>
        <taxon>Arachnida</taxon>
        <taxon>Araneae</taxon>
        <taxon>Araneomorphae</taxon>
        <taxon>Entelegynae</taxon>
        <taxon>Araneoidea</taxon>
        <taxon>Araneidae</taxon>
        <taxon>Araneus</taxon>
    </lineage>
</organism>
<reference evidence="4 5" key="1">
    <citation type="journal article" date="2019" name="Sci. Rep.">
        <title>Orb-weaving spider Araneus ventricosus genome elucidates the spidroin gene catalogue.</title>
        <authorList>
            <person name="Kono N."/>
            <person name="Nakamura H."/>
            <person name="Ohtoshi R."/>
            <person name="Moran D.A.P."/>
            <person name="Shinohara A."/>
            <person name="Yoshida Y."/>
            <person name="Fujiwara M."/>
            <person name="Mori M."/>
            <person name="Tomita M."/>
            <person name="Arakawa K."/>
        </authorList>
    </citation>
    <scope>NUCLEOTIDE SEQUENCE [LARGE SCALE GENOMIC DNA]</scope>
</reference>
<dbReference type="EMBL" id="BGPR01163429">
    <property type="protein sequence ID" value="GBM04372.1"/>
    <property type="molecule type" value="Genomic_DNA"/>
</dbReference>
<evidence type="ECO:0000313" key="5">
    <source>
        <dbReference type="Proteomes" id="UP000499080"/>
    </source>
</evidence>
<accession>A0A4Y2CJI2</accession>
<dbReference type="Proteomes" id="UP000499080">
    <property type="component" value="Unassembled WGS sequence"/>
</dbReference>
<evidence type="ECO:0000313" key="2">
    <source>
        <dbReference type="EMBL" id="GBM04380.1"/>
    </source>
</evidence>
<keyword evidence="5" id="KW-1185">Reference proteome</keyword>
<evidence type="ECO:0000313" key="1">
    <source>
        <dbReference type="EMBL" id="GBM04372.1"/>
    </source>
</evidence>
<proteinExistence type="predicted"/>
<protein>
    <submittedName>
        <fullName evidence="4">Uncharacterized protein</fullName>
    </submittedName>
</protein>